<dbReference type="SUPFAM" id="SSF54211">
    <property type="entry name" value="Ribosomal protein S5 domain 2-like"/>
    <property type="match status" value="1"/>
</dbReference>
<keyword evidence="5" id="KW-1185">Reference proteome</keyword>
<dbReference type="GO" id="GO:0030983">
    <property type="term" value="F:mismatched DNA binding"/>
    <property type="evidence" value="ECO:0007669"/>
    <property type="project" value="InterPro"/>
</dbReference>
<comment type="similarity">
    <text evidence="1">Belongs to the DNA mismatch repair MutL/HexB family.</text>
</comment>
<dbReference type="Pfam" id="PF16413">
    <property type="entry name" value="Mlh1_C"/>
    <property type="match status" value="2"/>
</dbReference>
<evidence type="ECO:0000313" key="4">
    <source>
        <dbReference type="EMBL" id="CAI4214838.1"/>
    </source>
</evidence>
<dbReference type="Gene3D" id="3.30.230.10">
    <property type="match status" value="1"/>
</dbReference>
<dbReference type="SMART" id="SM01340">
    <property type="entry name" value="DNA_mis_repair"/>
    <property type="match status" value="1"/>
</dbReference>
<reference evidence="4" key="1">
    <citation type="submission" date="2022-11" db="EMBL/GenBank/DDBJ databases">
        <authorList>
            <person name="Scott C."/>
            <person name="Bruce N."/>
        </authorList>
    </citation>
    <scope>NUCLEOTIDE SEQUENCE</scope>
</reference>
<evidence type="ECO:0000313" key="5">
    <source>
        <dbReference type="Proteomes" id="UP000838763"/>
    </source>
</evidence>
<dbReference type="InterPro" id="IPR036890">
    <property type="entry name" value="HATPase_C_sf"/>
</dbReference>
<accession>A0A9P1MAZ5</accession>
<dbReference type="Pfam" id="PF01119">
    <property type="entry name" value="DNA_mis_repair"/>
    <property type="match status" value="1"/>
</dbReference>
<dbReference type="GO" id="GO:0140664">
    <property type="term" value="F:ATP-dependent DNA damage sensor activity"/>
    <property type="evidence" value="ECO:0007669"/>
    <property type="project" value="InterPro"/>
</dbReference>
<dbReference type="InterPro" id="IPR014762">
    <property type="entry name" value="DNA_mismatch_repair_CS"/>
</dbReference>
<dbReference type="InterPro" id="IPR032189">
    <property type="entry name" value="Mlh1_C"/>
</dbReference>
<gene>
    <name evidence="4" type="ORF">PPNO1_LOCUS4566</name>
</gene>
<dbReference type="Proteomes" id="UP000838763">
    <property type="component" value="Unassembled WGS sequence"/>
</dbReference>
<dbReference type="GO" id="GO:0016887">
    <property type="term" value="F:ATP hydrolysis activity"/>
    <property type="evidence" value="ECO:0007669"/>
    <property type="project" value="InterPro"/>
</dbReference>
<dbReference type="PANTHER" id="PTHR10073:SF12">
    <property type="entry name" value="DNA MISMATCH REPAIR PROTEIN MLH1"/>
    <property type="match status" value="1"/>
</dbReference>
<dbReference type="GO" id="GO:0061982">
    <property type="term" value="P:meiosis I cell cycle process"/>
    <property type="evidence" value="ECO:0007669"/>
    <property type="project" value="UniProtKB-ARBA"/>
</dbReference>
<dbReference type="SUPFAM" id="SSF55874">
    <property type="entry name" value="ATPase domain of HSP90 chaperone/DNA topoisomerase II/histidine kinase"/>
    <property type="match status" value="1"/>
</dbReference>
<evidence type="ECO:0000259" key="3">
    <source>
        <dbReference type="SMART" id="SM01340"/>
    </source>
</evidence>
<sequence>MKRKAEDPPQGQPPPRRIKKDDLAILCERHTTSKLSAFEDLREITTYGFRGEALASISQIAHLSVTTKTKDSPVAWQAKYLEGAMVPQKPGMPAEPKSTAGRQGTQIKVEDLFFNIPIRRKAFRSPGEEFTKIMDMTGRYAVHCQHVAFSCKKAGDASIGLSVSANASTVDRIRQIYGSDAANELIEFTLEINPQSVDVNVHPTKRHVKFEHEEEIVQAICETISSKLAVVDKSRTFMTQTLLPGIKVTTISPSPTARHLVRRVKRQGQVGANGVEIRTSCVKELKAEVREEMHNELTDIFSDHSFVGIVDEQRRLAAMQGGIKLYLVDYGHVCYEYFYQVGLTDFGNFGTIRFTPPLDLRETLRIAAEMESRNLGDGEDDFDVEALVEKVAEQLLERREMLAEYFALEISPQGSSFLLGLGPSVNWMDEKACFETFLRELATFYVPEQLPQLPGDEESAREEDIDEEVKERRRNVRWAVEHVLFPAFKARLVATKSLMASGMMEVADLKGLYRVFERC</sequence>
<dbReference type="InterPro" id="IPR038973">
    <property type="entry name" value="MutL/Mlh/Pms-like"/>
</dbReference>
<evidence type="ECO:0000256" key="1">
    <source>
        <dbReference type="ARBA" id="ARBA00006082"/>
    </source>
</evidence>
<keyword evidence="2" id="KW-0227">DNA damage</keyword>
<dbReference type="InterPro" id="IPR014721">
    <property type="entry name" value="Ribsml_uS5_D2-typ_fold_subgr"/>
</dbReference>
<dbReference type="InterPro" id="IPR020568">
    <property type="entry name" value="Ribosomal_Su5_D2-typ_SF"/>
</dbReference>
<dbReference type="GO" id="GO:0006298">
    <property type="term" value="P:mismatch repair"/>
    <property type="evidence" value="ECO:0007669"/>
    <property type="project" value="InterPro"/>
</dbReference>
<protein>
    <recommendedName>
        <fullName evidence="3">DNA mismatch repair protein S5 domain-containing protein</fullName>
    </recommendedName>
</protein>
<proteinExistence type="inferred from homology"/>
<dbReference type="InterPro" id="IPR013507">
    <property type="entry name" value="DNA_mismatch_S5_2-like"/>
</dbReference>
<evidence type="ECO:0000256" key="2">
    <source>
        <dbReference type="ARBA" id="ARBA00022763"/>
    </source>
</evidence>
<dbReference type="GO" id="GO:0005524">
    <property type="term" value="F:ATP binding"/>
    <property type="evidence" value="ECO:0007669"/>
    <property type="project" value="InterPro"/>
</dbReference>
<dbReference type="PANTHER" id="PTHR10073">
    <property type="entry name" value="DNA MISMATCH REPAIR PROTEIN MLH, PMS, MUTL"/>
    <property type="match status" value="1"/>
</dbReference>
<organism evidence="4 5">
    <name type="scientific">Parascedosporium putredinis</name>
    <dbReference type="NCBI Taxonomy" id="1442378"/>
    <lineage>
        <taxon>Eukaryota</taxon>
        <taxon>Fungi</taxon>
        <taxon>Dikarya</taxon>
        <taxon>Ascomycota</taxon>
        <taxon>Pezizomycotina</taxon>
        <taxon>Sordariomycetes</taxon>
        <taxon>Hypocreomycetidae</taxon>
        <taxon>Microascales</taxon>
        <taxon>Microascaceae</taxon>
        <taxon>Parascedosporium</taxon>
    </lineage>
</organism>
<dbReference type="EMBL" id="CALLCH030000012">
    <property type="protein sequence ID" value="CAI4214838.1"/>
    <property type="molecule type" value="Genomic_DNA"/>
</dbReference>
<dbReference type="AlphaFoldDB" id="A0A9P1MAZ5"/>
<name>A0A9P1MAZ5_9PEZI</name>
<comment type="caution">
    <text evidence="4">The sequence shown here is derived from an EMBL/GenBank/DDBJ whole genome shotgun (WGS) entry which is preliminary data.</text>
</comment>
<dbReference type="GO" id="GO:0032389">
    <property type="term" value="C:MutLalpha complex"/>
    <property type="evidence" value="ECO:0007669"/>
    <property type="project" value="TreeGrafter"/>
</dbReference>
<feature type="domain" description="DNA mismatch repair protein S5" evidence="3">
    <location>
        <begin position="139"/>
        <end position="229"/>
    </location>
</feature>
<dbReference type="PROSITE" id="PS00058">
    <property type="entry name" value="DNA_MISMATCH_REPAIR_1"/>
    <property type="match status" value="1"/>
</dbReference>
<dbReference type="Gene3D" id="3.30.565.10">
    <property type="entry name" value="Histidine kinase-like ATPase, C-terminal domain"/>
    <property type="match status" value="1"/>
</dbReference>
<dbReference type="OrthoDB" id="10263226at2759"/>